<dbReference type="Pfam" id="PF13537">
    <property type="entry name" value="GATase_7"/>
    <property type="match status" value="1"/>
</dbReference>
<dbReference type="InterPro" id="IPR029055">
    <property type="entry name" value="Ntn_hydrolases_N"/>
</dbReference>
<dbReference type="RefSeq" id="WP_193800814.1">
    <property type="nucleotide sequence ID" value="NZ_JADEWC010000015.1"/>
</dbReference>
<dbReference type="PANTHER" id="PTHR43284:SF1">
    <property type="entry name" value="ASPARAGINE SYNTHETASE"/>
    <property type="match status" value="1"/>
</dbReference>
<dbReference type="SUPFAM" id="SSF52402">
    <property type="entry name" value="Adenine nucleotide alpha hydrolases-like"/>
    <property type="match status" value="1"/>
</dbReference>
<dbReference type="SUPFAM" id="SSF56235">
    <property type="entry name" value="N-terminal nucleophile aminohydrolases (Ntn hydrolases)"/>
    <property type="match status" value="1"/>
</dbReference>
<keyword evidence="3" id="KW-0028">Amino-acid biosynthesis</keyword>
<gene>
    <name evidence="7" type="ORF">IQ215_08095</name>
</gene>
<evidence type="ECO:0000259" key="5">
    <source>
        <dbReference type="Pfam" id="PF00733"/>
    </source>
</evidence>
<evidence type="ECO:0000259" key="6">
    <source>
        <dbReference type="Pfam" id="PF13537"/>
    </source>
</evidence>
<keyword evidence="3" id="KW-0061">Asparagine biosynthesis</keyword>
<feature type="domain" description="Asparagine synthetase" evidence="5">
    <location>
        <begin position="239"/>
        <end position="365"/>
    </location>
</feature>
<protein>
    <recommendedName>
        <fullName evidence="2">asparagine synthase (glutamine-hydrolyzing)</fullName>
        <ecNumber evidence="2">6.3.5.4</ecNumber>
    </recommendedName>
</protein>
<comment type="caution">
    <text evidence="7">The sequence shown here is derived from an EMBL/GenBank/DDBJ whole genome shotgun (WGS) entry which is preliminary data.</text>
</comment>
<dbReference type="InterPro" id="IPR017932">
    <property type="entry name" value="GATase_2_dom"/>
</dbReference>
<accession>A0ABR9V436</accession>
<dbReference type="InterPro" id="IPR001962">
    <property type="entry name" value="Asn_synthase"/>
</dbReference>
<keyword evidence="8" id="KW-1185">Reference proteome</keyword>
<evidence type="ECO:0000256" key="3">
    <source>
        <dbReference type="ARBA" id="ARBA00022888"/>
    </source>
</evidence>
<dbReference type="EMBL" id="JADEWC010000015">
    <property type="protein sequence ID" value="MBE9222658.1"/>
    <property type="molecule type" value="Genomic_DNA"/>
</dbReference>
<name>A0ABR9V436_9CHRO</name>
<evidence type="ECO:0000313" key="8">
    <source>
        <dbReference type="Proteomes" id="UP000654604"/>
    </source>
</evidence>
<evidence type="ECO:0000256" key="2">
    <source>
        <dbReference type="ARBA" id="ARBA00012737"/>
    </source>
</evidence>
<dbReference type="Proteomes" id="UP000654604">
    <property type="component" value="Unassembled WGS sequence"/>
</dbReference>
<evidence type="ECO:0000256" key="1">
    <source>
        <dbReference type="ARBA" id="ARBA00005187"/>
    </source>
</evidence>
<sequence length="603" mass="70341">MPGIFGFTRGDDLYGSSVETLERMQDILFHQSFYEKDSLFVDENIAASRCDLNVLQKQPQPYHQNGIFIWFSGEFYNQKELLNCLLDKQFNNDLELLYNLYCTNKSLSFLKDIDGLYSAVIYDTVTNKLHLISDRYGWKHLYWTTYKESLVWGCEAKVILELPNFTPEIDSLAVEEFLSLRHFIGNRTWFKDVQLLSASTILTYDLDTKSISQRRYWWWNQIKPLSGKINEKEIAQELGRLFINCVERQSENGKVGLTLSGGLDSRFILASMPNNPDSIHAVSFMGEDEIKIAAQVAKVKGADFHPLVTNRENHLVDFCQAVWWADGECSLKQQFIYPFQSIRNNSWFDINLHGMAGGGVVGGSLLFDSDKFIDNYVIKKLKISPNNQSLIESLTSAFQVNDYDSHIFCMDNRVRCFGIRMAKLNRFLGVENRFPFANNKFQELLYSVPNELKVNNQLYAKILLMYFPKFYKSIPWQSTGEPIGSPSIMKLFLKKTRNFEYKLNRKLNKFTNLEINLVNKNKKKSTKNQKINSSDLISQEPVFSLFNEIINDPNPMYCNYVKDYNLKHLWKEHLEGKNRWEIISRLLTLEIWLQQVFNNKYKS</sequence>
<dbReference type="EC" id="6.3.5.4" evidence="2"/>
<dbReference type="InterPro" id="IPR014729">
    <property type="entry name" value="Rossmann-like_a/b/a_fold"/>
</dbReference>
<evidence type="ECO:0000313" key="7">
    <source>
        <dbReference type="EMBL" id="MBE9222658.1"/>
    </source>
</evidence>
<dbReference type="Pfam" id="PF00733">
    <property type="entry name" value="Asn_synthase"/>
    <property type="match status" value="1"/>
</dbReference>
<dbReference type="Gene3D" id="3.40.50.620">
    <property type="entry name" value="HUPs"/>
    <property type="match status" value="1"/>
</dbReference>
<comment type="pathway">
    <text evidence="1">Amino-acid biosynthesis; L-asparagine biosynthesis; L-asparagine from L-aspartate (L-Gln route): step 1/1.</text>
</comment>
<dbReference type="InterPro" id="IPR051786">
    <property type="entry name" value="ASN_synthetase/amidase"/>
</dbReference>
<dbReference type="PANTHER" id="PTHR43284">
    <property type="entry name" value="ASPARAGINE SYNTHETASE (GLUTAMINE-HYDROLYZING)"/>
    <property type="match status" value="1"/>
</dbReference>
<proteinExistence type="predicted"/>
<reference evidence="7 8" key="1">
    <citation type="submission" date="2020-10" db="EMBL/GenBank/DDBJ databases">
        <authorList>
            <person name="Castelo-Branco R."/>
            <person name="Eusebio N."/>
            <person name="Adriana R."/>
            <person name="Vieira A."/>
            <person name="Brugerolle De Fraissinette N."/>
            <person name="Rezende De Castro R."/>
            <person name="Schneider M.P."/>
            <person name="Vasconcelos V."/>
            <person name="Leao P.N."/>
        </authorList>
    </citation>
    <scope>NUCLEOTIDE SEQUENCE [LARGE SCALE GENOMIC DNA]</scope>
    <source>
        <strain evidence="7 8">LEGE 03274</strain>
    </source>
</reference>
<evidence type="ECO:0000256" key="4">
    <source>
        <dbReference type="ARBA" id="ARBA00048741"/>
    </source>
</evidence>
<organism evidence="7 8">
    <name type="scientific">Cyanobacterium stanieri LEGE 03274</name>
    <dbReference type="NCBI Taxonomy" id="1828756"/>
    <lineage>
        <taxon>Bacteria</taxon>
        <taxon>Bacillati</taxon>
        <taxon>Cyanobacteriota</taxon>
        <taxon>Cyanophyceae</taxon>
        <taxon>Oscillatoriophycideae</taxon>
        <taxon>Chroococcales</taxon>
        <taxon>Geminocystaceae</taxon>
        <taxon>Cyanobacterium</taxon>
    </lineage>
</organism>
<feature type="domain" description="Glutamine amidotransferase type-2" evidence="6">
    <location>
        <begin position="55"/>
        <end position="160"/>
    </location>
</feature>
<dbReference type="Gene3D" id="3.60.20.10">
    <property type="entry name" value="Glutamine Phosphoribosylpyrophosphate, subunit 1, domain 1"/>
    <property type="match status" value="1"/>
</dbReference>
<comment type="catalytic activity">
    <reaction evidence="4">
        <text>L-aspartate + L-glutamine + ATP + H2O = L-asparagine + L-glutamate + AMP + diphosphate + H(+)</text>
        <dbReference type="Rhea" id="RHEA:12228"/>
        <dbReference type="ChEBI" id="CHEBI:15377"/>
        <dbReference type="ChEBI" id="CHEBI:15378"/>
        <dbReference type="ChEBI" id="CHEBI:29985"/>
        <dbReference type="ChEBI" id="CHEBI:29991"/>
        <dbReference type="ChEBI" id="CHEBI:30616"/>
        <dbReference type="ChEBI" id="CHEBI:33019"/>
        <dbReference type="ChEBI" id="CHEBI:58048"/>
        <dbReference type="ChEBI" id="CHEBI:58359"/>
        <dbReference type="ChEBI" id="CHEBI:456215"/>
        <dbReference type="EC" id="6.3.5.4"/>
    </reaction>
</comment>